<feature type="region of interest" description="Disordered" evidence="4">
    <location>
        <begin position="343"/>
        <end position="373"/>
    </location>
</feature>
<feature type="domain" description="NADH-quinone oxidoreductase subunit D" evidence="6">
    <location>
        <begin position="415"/>
        <end position="481"/>
    </location>
</feature>
<name>A0A2N3WLG0_9PSEU</name>
<dbReference type="SUPFAM" id="SSF143243">
    <property type="entry name" value="Nqo5-like"/>
    <property type="match status" value="1"/>
</dbReference>
<keyword evidence="3" id="KW-0460">Magnesium</keyword>
<dbReference type="Pfam" id="PF00374">
    <property type="entry name" value="NiFeSe_Hases"/>
    <property type="match status" value="1"/>
</dbReference>
<dbReference type="Gene3D" id="1.10.645.10">
    <property type="entry name" value="Cytochrome-c3 Hydrogenase, chain B"/>
    <property type="match status" value="1"/>
</dbReference>
<dbReference type="InterPro" id="IPR052197">
    <property type="entry name" value="ComplexI_49kDa-like"/>
</dbReference>
<comment type="caution">
    <text evidence="7">The sequence shown here is derived from an EMBL/GenBank/DDBJ whole genome shotgun (WGS) entry which is preliminary data.</text>
</comment>
<evidence type="ECO:0000313" key="7">
    <source>
        <dbReference type="EMBL" id="PKV94713.1"/>
    </source>
</evidence>
<evidence type="ECO:0000313" key="8">
    <source>
        <dbReference type="Proteomes" id="UP000233750"/>
    </source>
</evidence>
<evidence type="ECO:0000259" key="5">
    <source>
        <dbReference type="Pfam" id="PF00329"/>
    </source>
</evidence>
<dbReference type="PANTHER" id="PTHR43485">
    <property type="entry name" value="HYDROGENASE-4 COMPONENT G"/>
    <property type="match status" value="1"/>
</dbReference>
<dbReference type="InterPro" id="IPR037232">
    <property type="entry name" value="NADH_quin_OxRdtase_su_C/D-like"/>
</dbReference>
<evidence type="ECO:0000256" key="1">
    <source>
        <dbReference type="ARBA" id="ARBA00023002"/>
    </source>
</evidence>
<accession>A0A2N3WLG0</accession>
<dbReference type="OrthoDB" id="3196856at2"/>
<dbReference type="GO" id="GO:0016151">
    <property type="term" value="F:nickel cation binding"/>
    <property type="evidence" value="ECO:0007669"/>
    <property type="project" value="InterPro"/>
</dbReference>
<dbReference type="GO" id="GO:0016651">
    <property type="term" value="F:oxidoreductase activity, acting on NAD(P)H"/>
    <property type="evidence" value="ECO:0007669"/>
    <property type="project" value="InterPro"/>
</dbReference>
<dbReference type="Pfam" id="PF00346">
    <property type="entry name" value="Complex1_49kDa"/>
    <property type="match status" value="2"/>
</dbReference>
<dbReference type="InterPro" id="IPR029014">
    <property type="entry name" value="NiFe-Hase_large"/>
</dbReference>
<dbReference type="EMBL" id="PJMY01000003">
    <property type="protein sequence ID" value="PKV94713.1"/>
    <property type="molecule type" value="Genomic_DNA"/>
</dbReference>
<dbReference type="Proteomes" id="UP000233750">
    <property type="component" value="Unassembled WGS sequence"/>
</dbReference>
<dbReference type="GO" id="GO:0008137">
    <property type="term" value="F:NADH dehydrogenase (ubiquinone) activity"/>
    <property type="evidence" value="ECO:0007669"/>
    <property type="project" value="InterPro"/>
</dbReference>
<dbReference type="GO" id="GO:0051287">
    <property type="term" value="F:NAD binding"/>
    <property type="evidence" value="ECO:0007669"/>
    <property type="project" value="InterPro"/>
</dbReference>
<feature type="domain" description="NADH:ubiquinone oxidoreductase 30kDa subunit" evidence="5">
    <location>
        <begin position="45"/>
        <end position="95"/>
    </location>
</feature>
<dbReference type="SUPFAM" id="SSF56762">
    <property type="entry name" value="HydB/Nqo4-like"/>
    <property type="match status" value="1"/>
</dbReference>
<reference evidence="7 8" key="1">
    <citation type="submission" date="2017-12" db="EMBL/GenBank/DDBJ databases">
        <title>Sequencing the genomes of 1000 Actinobacteria strains.</title>
        <authorList>
            <person name="Klenk H.-P."/>
        </authorList>
    </citation>
    <scope>NUCLEOTIDE SEQUENCE [LARGE SCALE GENOMIC DNA]</scope>
    <source>
        <strain evidence="7 8">DSM 45165</strain>
    </source>
</reference>
<keyword evidence="1" id="KW-0560">Oxidoreductase</keyword>
<keyword evidence="3" id="KW-0479">Metal-binding</keyword>
<evidence type="ECO:0000256" key="4">
    <source>
        <dbReference type="SAM" id="MobiDB-lite"/>
    </source>
</evidence>
<dbReference type="Gene3D" id="3.30.460.80">
    <property type="entry name" value="NADH:ubiquinone oxidoreductase, 30kDa subunit"/>
    <property type="match status" value="1"/>
</dbReference>
<gene>
    <name evidence="7" type="ORF">ATK30_5594</name>
</gene>
<organism evidence="7 8">
    <name type="scientific">Amycolatopsis echigonensis</name>
    <dbReference type="NCBI Taxonomy" id="2576905"/>
    <lineage>
        <taxon>Bacteria</taxon>
        <taxon>Bacillati</taxon>
        <taxon>Actinomycetota</taxon>
        <taxon>Actinomycetes</taxon>
        <taxon>Pseudonocardiales</taxon>
        <taxon>Pseudonocardiaceae</taxon>
        <taxon>Amycolatopsis</taxon>
    </lineage>
</organism>
<dbReference type="InterPro" id="IPR001268">
    <property type="entry name" value="NADH_UbQ_OxRdtase_30kDa_su"/>
</dbReference>
<evidence type="ECO:0000256" key="2">
    <source>
        <dbReference type="ARBA" id="ARBA00023027"/>
    </source>
</evidence>
<dbReference type="GO" id="GO:0048038">
    <property type="term" value="F:quinone binding"/>
    <property type="evidence" value="ECO:0007669"/>
    <property type="project" value="InterPro"/>
</dbReference>
<dbReference type="RefSeq" id="WP_101438006.1">
    <property type="nucleotide sequence ID" value="NZ_PJMY01000003.1"/>
</dbReference>
<dbReference type="Pfam" id="PF00329">
    <property type="entry name" value="Complex1_30kDa"/>
    <property type="match status" value="1"/>
</dbReference>
<evidence type="ECO:0000259" key="6">
    <source>
        <dbReference type="Pfam" id="PF00346"/>
    </source>
</evidence>
<sequence>MSREEIFARIGDGARFAALIGDGDVTEGVTLHVLLARPGGIDVVDLRLPPGTGAYPALTPRIPSAFWYERKLHDLFGVVPQGHPRLDPLVLPHPDDNEPLPSPGAAFHPSHVEPDERALPSHVMGTGLFSLPHGPVRSGVFESVEYVVETPGEDIPHVNVRPHFKHRGLEVRFEGMAPNHAVLLAERVEGIASVAHALAFCHAVEELADAQPPLTAQLVRALHAELERIASHLDVAMKLADAAGLAVAVARFGWHKERTLRLVSALCGNRFGRGVVIPGGVRALPMLGREDLRSRMDALRRAVSADAEALMQTASFLDRLRGTGPLDEDFALEHGLLGPVGRAGGTGDDTRWDRPYDAYPKLSRTPGPRRSDGDAMARLRVRWDEVAESFDLLAQIVELLGDRPDETLAAPVGPVAGQAVGWAEAPQGEVLYFLDAERDGRLRRCAPRSASFHNLAVFSQAFHGDILTDFPFIEASFGLSIAGVAM</sequence>
<evidence type="ECO:0000256" key="3">
    <source>
        <dbReference type="PIRSR" id="PIRSR601501-1"/>
    </source>
</evidence>
<feature type="binding site" evidence="3">
    <location>
        <position position="170"/>
    </location>
    <ligand>
        <name>Mg(2+)</name>
        <dbReference type="ChEBI" id="CHEBI:18420"/>
    </ligand>
</feature>
<keyword evidence="2" id="KW-0520">NAD</keyword>
<protein>
    <submittedName>
        <fullName evidence="7">Ni,Fe-hydrogenase III large subunit</fullName>
    </submittedName>
</protein>
<proteinExistence type="predicted"/>
<feature type="domain" description="NADH-quinone oxidoreductase subunit D" evidence="6">
    <location>
        <begin position="255"/>
        <end position="402"/>
    </location>
</feature>
<dbReference type="InterPro" id="IPR001501">
    <property type="entry name" value="Ni-dep_hyd_lsu"/>
</dbReference>
<keyword evidence="8" id="KW-1185">Reference proteome</keyword>
<dbReference type="InterPro" id="IPR001135">
    <property type="entry name" value="NADH_Q_OxRdtase_suD"/>
</dbReference>
<dbReference type="PANTHER" id="PTHR43485:SF1">
    <property type="entry name" value="FORMATE HYDROGENLYASE SUBUNIT 5-RELATED"/>
    <property type="match status" value="1"/>
</dbReference>
<dbReference type="AlphaFoldDB" id="A0A2N3WLG0"/>